<dbReference type="EMBL" id="CACRZD030000003">
    <property type="protein sequence ID" value="CAA6656872.1"/>
    <property type="molecule type" value="Genomic_DNA"/>
</dbReference>
<gene>
    <name evidence="1" type="ORF">SI7747_03003343</name>
</gene>
<accession>A0A7I8IG51</accession>
<name>A0A7I8IG51_SPIIN</name>
<protein>
    <submittedName>
        <fullName evidence="1">Uncharacterized protein</fullName>
    </submittedName>
</protein>
<dbReference type="AlphaFoldDB" id="A0A7I8IG51"/>
<keyword evidence="2" id="KW-1185">Reference proteome</keyword>
<dbReference type="Proteomes" id="UP001189122">
    <property type="component" value="Unassembled WGS sequence"/>
</dbReference>
<proteinExistence type="predicted"/>
<dbReference type="EMBL" id="LR743590">
    <property type="protein sequence ID" value="CAA2617174.1"/>
    <property type="molecule type" value="Genomic_DNA"/>
</dbReference>
<sequence length="27" mass="3260">MSKTNKLFDFFIGLQPWAHIEPKRKKV</sequence>
<evidence type="ECO:0000313" key="2">
    <source>
        <dbReference type="Proteomes" id="UP001189122"/>
    </source>
</evidence>
<evidence type="ECO:0000313" key="1">
    <source>
        <dbReference type="EMBL" id="CAA2617174.1"/>
    </source>
</evidence>
<organism evidence="1">
    <name type="scientific">Spirodela intermedia</name>
    <name type="common">Intermediate duckweed</name>
    <dbReference type="NCBI Taxonomy" id="51605"/>
    <lineage>
        <taxon>Eukaryota</taxon>
        <taxon>Viridiplantae</taxon>
        <taxon>Streptophyta</taxon>
        <taxon>Embryophyta</taxon>
        <taxon>Tracheophyta</taxon>
        <taxon>Spermatophyta</taxon>
        <taxon>Magnoliopsida</taxon>
        <taxon>Liliopsida</taxon>
        <taxon>Araceae</taxon>
        <taxon>Lemnoideae</taxon>
        <taxon>Spirodela</taxon>
    </lineage>
</organism>
<reference evidence="1 2" key="1">
    <citation type="submission" date="2019-12" db="EMBL/GenBank/DDBJ databases">
        <authorList>
            <person name="Scholz U."/>
            <person name="Mascher M."/>
            <person name="Fiebig A."/>
        </authorList>
    </citation>
    <scope>NUCLEOTIDE SEQUENCE</scope>
</reference>